<sequence>MAMKSLSDNAASVHPAEREGLRGQGFAFHDRCEDAARLVASWDTRMEHASALARTIARL</sequence>
<dbReference type="Proteomes" id="UP000608154">
    <property type="component" value="Unassembled WGS sequence"/>
</dbReference>
<dbReference type="AlphaFoldDB" id="A0A916TPF8"/>
<evidence type="ECO:0000313" key="2">
    <source>
        <dbReference type="Proteomes" id="UP000608154"/>
    </source>
</evidence>
<gene>
    <name evidence="1" type="ORF">GCM10011494_05130</name>
</gene>
<protein>
    <submittedName>
        <fullName evidence="1">Uncharacterized protein</fullName>
    </submittedName>
</protein>
<organism evidence="1 2">
    <name type="scientific">Novosphingobium endophyticum</name>
    <dbReference type="NCBI Taxonomy" id="1955250"/>
    <lineage>
        <taxon>Bacteria</taxon>
        <taxon>Pseudomonadati</taxon>
        <taxon>Pseudomonadota</taxon>
        <taxon>Alphaproteobacteria</taxon>
        <taxon>Sphingomonadales</taxon>
        <taxon>Sphingomonadaceae</taxon>
        <taxon>Novosphingobium</taxon>
    </lineage>
</organism>
<proteinExistence type="predicted"/>
<accession>A0A916TPF8</accession>
<evidence type="ECO:0000313" key="1">
    <source>
        <dbReference type="EMBL" id="GGB89760.1"/>
    </source>
</evidence>
<keyword evidence="2" id="KW-1185">Reference proteome</keyword>
<reference evidence="1" key="2">
    <citation type="submission" date="2020-09" db="EMBL/GenBank/DDBJ databases">
        <authorList>
            <person name="Sun Q."/>
            <person name="Zhou Y."/>
        </authorList>
    </citation>
    <scope>NUCLEOTIDE SEQUENCE</scope>
    <source>
        <strain evidence="1">CGMCC 1.15095</strain>
    </source>
</reference>
<dbReference type="EMBL" id="BMHK01000002">
    <property type="protein sequence ID" value="GGB89760.1"/>
    <property type="molecule type" value="Genomic_DNA"/>
</dbReference>
<comment type="caution">
    <text evidence="1">The sequence shown here is derived from an EMBL/GenBank/DDBJ whole genome shotgun (WGS) entry which is preliminary data.</text>
</comment>
<reference evidence="1" key="1">
    <citation type="journal article" date="2014" name="Int. J. Syst. Evol. Microbiol.">
        <title>Complete genome sequence of Corynebacterium casei LMG S-19264T (=DSM 44701T), isolated from a smear-ripened cheese.</title>
        <authorList>
            <consortium name="US DOE Joint Genome Institute (JGI-PGF)"/>
            <person name="Walter F."/>
            <person name="Albersmeier A."/>
            <person name="Kalinowski J."/>
            <person name="Ruckert C."/>
        </authorList>
    </citation>
    <scope>NUCLEOTIDE SEQUENCE</scope>
    <source>
        <strain evidence="1">CGMCC 1.15095</strain>
    </source>
</reference>
<name>A0A916TPF8_9SPHN</name>